<dbReference type="Proteomes" id="UP000601435">
    <property type="component" value="Unassembled WGS sequence"/>
</dbReference>
<feature type="compositionally biased region" description="Polar residues" evidence="13">
    <location>
        <begin position="366"/>
        <end position="384"/>
    </location>
</feature>
<keyword evidence="4" id="KW-0107">Calcium channel</keyword>
<protein>
    <recommendedName>
        <fullName evidence="15">Ion transport domain-containing protein</fullName>
    </recommendedName>
</protein>
<evidence type="ECO:0000256" key="14">
    <source>
        <dbReference type="SAM" id="Phobius"/>
    </source>
</evidence>
<dbReference type="GO" id="GO:0098703">
    <property type="term" value="P:calcium ion import across plasma membrane"/>
    <property type="evidence" value="ECO:0007669"/>
    <property type="project" value="TreeGrafter"/>
</dbReference>
<evidence type="ECO:0000256" key="6">
    <source>
        <dbReference type="ARBA" id="ARBA00022837"/>
    </source>
</evidence>
<comment type="caution">
    <text evidence="16">The sequence shown here is derived from an EMBL/GenBank/DDBJ whole genome shotgun (WGS) entry which is preliminary data.</text>
</comment>
<dbReference type="Gene3D" id="1.20.120.350">
    <property type="entry name" value="Voltage-gated potassium channels. Chain C"/>
    <property type="match status" value="1"/>
</dbReference>
<evidence type="ECO:0000256" key="13">
    <source>
        <dbReference type="SAM" id="MobiDB-lite"/>
    </source>
</evidence>
<dbReference type="Pfam" id="PF00520">
    <property type="entry name" value="Ion_trans"/>
    <property type="match status" value="1"/>
</dbReference>
<dbReference type="GO" id="GO:0008331">
    <property type="term" value="F:high voltage-gated calcium channel activity"/>
    <property type="evidence" value="ECO:0007669"/>
    <property type="project" value="TreeGrafter"/>
</dbReference>
<dbReference type="EMBL" id="CAJNJA010036660">
    <property type="protein sequence ID" value="CAE7723309.1"/>
    <property type="molecule type" value="Genomic_DNA"/>
</dbReference>
<keyword evidence="5 14" id="KW-0812">Transmembrane</keyword>
<evidence type="ECO:0000256" key="1">
    <source>
        <dbReference type="ARBA" id="ARBA00004141"/>
    </source>
</evidence>
<accession>A0A812XBN7</accession>
<dbReference type="InterPro" id="IPR050599">
    <property type="entry name" value="VDCC_alpha-1_subunit"/>
</dbReference>
<keyword evidence="10 14" id="KW-0472">Membrane</keyword>
<evidence type="ECO:0000256" key="5">
    <source>
        <dbReference type="ARBA" id="ARBA00022692"/>
    </source>
</evidence>
<keyword evidence="7" id="KW-0851">Voltage-gated channel</keyword>
<evidence type="ECO:0000256" key="7">
    <source>
        <dbReference type="ARBA" id="ARBA00022882"/>
    </source>
</evidence>
<gene>
    <name evidence="16" type="ORF">SNEC2469_LOCUS20861</name>
</gene>
<feature type="region of interest" description="Disordered" evidence="13">
    <location>
        <begin position="286"/>
        <end position="305"/>
    </location>
</feature>
<dbReference type="InterPro" id="IPR027359">
    <property type="entry name" value="Volt_channel_dom_sf"/>
</dbReference>
<feature type="transmembrane region" description="Helical" evidence="14">
    <location>
        <begin position="249"/>
        <end position="275"/>
    </location>
</feature>
<evidence type="ECO:0000256" key="10">
    <source>
        <dbReference type="ARBA" id="ARBA00023136"/>
    </source>
</evidence>
<evidence type="ECO:0000259" key="15">
    <source>
        <dbReference type="Pfam" id="PF00520"/>
    </source>
</evidence>
<dbReference type="PANTHER" id="PTHR45628:SF7">
    <property type="entry name" value="VOLTAGE-DEPENDENT CALCIUM CHANNEL TYPE A SUBUNIT ALPHA-1"/>
    <property type="match status" value="1"/>
</dbReference>
<feature type="transmembrane region" description="Helical" evidence="14">
    <location>
        <begin position="211"/>
        <end position="229"/>
    </location>
</feature>
<evidence type="ECO:0000313" key="17">
    <source>
        <dbReference type="Proteomes" id="UP000601435"/>
    </source>
</evidence>
<keyword evidence="3" id="KW-0109">Calcium transport</keyword>
<keyword evidence="2" id="KW-0813">Transport</keyword>
<reference evidence="16" key="1">
    <citation type="submission" date="2021-02" db="EMBL/GenBank/DDBJ databases">
        <authorList>
            <person name="Dougan E. K."/>
            <person name="Rhodes N."/>
            <person name="Thang M."/>
            <person name="Chan C."/>
        </authorList>
    </citation>
    <scope>NUCLEOTIDE SEQUENCE</scope>
</reference>
<dbReference type="OrthoDB" id="429190at2759"/>
<evidence type="ECO:0000256" key="11">
    <source>
        <dbReference type="ARBA" id="ARBA00023180"/>
    </source>
</evidence>
<evidence type="ECO:0000256" key="8">
    <source>
        <dbReference type="ARBA" id="ARBA00022989"/>
    </source>
</evidence>
<evidence type="ECO:0000256" key="12">
    <source>
        <dbReference type="ARBA" id="ARBA00023303"/>
    </source>
</evidence>
<dbReference type="SUPFAM" id="SSF81324">
    <property type="entry name" value="Voltage-gated potassium channels"/>
    <property type="match status" value="1"/>
</dbReference>
<feature type="transmembrane region" description="Helical" evidence="14">
    <location>
        <begin position="35"/>
        <end position="53"/>
    </location>
</feature>
<evidence type="ECO:0000256" key="3">
    <source>
        <dbReference type="ARBA" id="ARBA00022568"/>
    </source>
</evidence>
<feature type="compositionally biased region" description="Low complexity" evidence="13">
    <location>
        <begin position="342"/>
        <end position="353"/>
    </location>
</feature>
<dbReference type="PANTHER" id="PTHR45628">
    <property type="entry name" value="VOLTAGE-DEPENDENT CALCIUM CHANNEL TYPE A SUBUNIT ALPHA-1"/>
    <property type="match status" value="1"/>
</dbReference>
<feature type="region of interest" description="Disordered" evidence="13">
    <location>
        <begin position="465"/>
        <end position="527"/>
    </location>
</feature>
<keyword evidence="6" id="KW-0106">Calcium</keyword>
<dbReference type="AlphaFoldDB" id="A0A812XBN7"/>
<evidence type="ECO:0000313" key="16">
    <source>
        <dbReference type="EMBL" id="CAE7723309.1"/>
    </source>
</evidence>
<keyword evidence="11" id="KW-0325">Glycoprotein</keyword>
<dbReference type="Gene3D" id="1.10.287.70">
    <property type="match status" value="1"/>
</dbReference>
<dbReference type="InterPro" id="IPR005821">
    <property type="entry name" value="Ion_trans_dom"/>
</dbReference>
<proteinExistence type="predicted"/>
<dbReference type="GO" id="GO:0005891">
    <property type="term" value="C:voltage-gated calcium channel complex"/>
    <property type="evidence" value="ECO:0007669"/>
    <property type="project" value="TreeGrafter"/>
</dbReference>
<sequence length="527" mass="58444">MGPVETLRSNPHHRSPKRGKRRVEVWEDLDLHDQLTVWAIGLSVAITFLEACYISNGSVRLLSNLAQAVFAITFCSLQGYGFYLYAQERNSSYSESLRQFFFVDLEDTDANWNMCDLVLNAVSILDMFLDTFEGRFVHALAAVRVVRIVRLVRIVSLVPLLGPSKFVEDFSRVSHMAVEQMFNFLVVILASLLVLSVCATNMLWDFPDAEVAACYGNLGATMWTLFKIMTMDGWIDRVETVMVVHPNMLYFYAVFVFLSLSSVSIVPAIFIDILLEDLLKTRDEVRREEKRRKRARRAARRGVKGNYQKYHSSEALLSDSVHQSAESQPKAAWQDDISCHSDSSLSSGSSDADLAVETKAKEAPRSFTSGQRQSQSYHLVSSGPQDHELPLRDHAFQELLDDALESVSRCGELAQLSSELQLIQSGLEAHLQGLLKKLTAGVGSEPSARWPEQGSVKKVSVCTSSETPALRLPPGRPAGSAYGLAPPGDRETDHQSGPSRPTAVILERSSCLGQRMDPEDGLSAAPI</sequence>
<feature type="transmembrane region" description="Helical" evidence="14">
    <location>
        <begin position="181"/>
        <end position="204"/>
    </location>
</feature>
<feature type="region of interest" description="Disordered" evidence="13">
    <location>
        <begin position="342"/>
        <end position="388"/>
    </location>
</feature>
<evidence type="ECO:0000256" key="9">
    <source>
        <dbReference type="ARBA" id="ARBA00023065"/>
    </source>
</evidence>
<comment type="subcellular location">
    <subcellularLocation>
        <location evidence="1">Membrane</location>
        <topology evidence="1">Multi-pass membrane protein</topology>
    </subcellularLocation>
</comment>
<keyword evidence="12" id="KW-0407">Ion channel</keyword>
<keyword evidence="8 14" id="KW-1133">Transmembrane helix</keyword>
<feature type="domain" description="Ion transport" evidence="15">
    <location>
        <begin position="111"/>
        <end position="271"/>
    </location>
</feature>
<keyword evidence="9" id="KW-0406">Ion transport</keyword>
<feature type="compositionally biased region" description="Basic residues" evidence="13">
    <location>
        <begin position="289"/>
        <end position="303"/>
    </location>
</feature>
<evidence type="ECO:0000256" key="2">
    <source>
        <dbReference type="ARBA" id="ARBA00022448"/>
    </source>
</evidence>
<name>A0A812XBN7_9DINO</name>
<evidence type="ECO:0000256" key="4">
    <source>
        <dbReference type="ARBA" id="ARBA00022673"/>
    </source>
</evidence>
<organism evidence="16 17">
    <name type="scientific">Symbiodinium necroappetens</name>
    <dbReference type="NCBI Taxonomy" id="1628268"/>
    <lineage>
        <taxon>Eukaryota</taxon>
        <taxon>Sar</taxon>
        <taxon>Alveolata</taxon>
        <taxon>Dinophyceae</taxon>
        <taxon>Suessiales</taxon>
        <taxon>Symbiodiniaceae</taxon>
        <taxon>Symbiodinium</taxon>
    </lineage>
</organism>
<keyword evidence="17" id="KW-1185">Reference proteome</keyword>